<evidence type="ECO:0000256" key="1">
    <source>
        <dbReference type="SAM" id="MobiDB-lite"/>
    </source>
</evidence>
<dbReference type="Proteomes" id="UP000288805">
    <property type="component" value="Unassembled WGS sequence"/>
</dbReference>
<feature type="compositionally biased region" description="Basic and acidic residues" evidence="1">
    <location>
        <begin position="1"/>
        <end position="18"/>
    </location>
</feature>
<gene>
    <name evidence="2" type="ORF">CK203_046438</name>
</gene>
<protein>
    <submittedName>
        <fullName evidence="2">Uncharacterized protein</fullName>
    </submittedName>
</protein>
<dbReference type="AlphaFoldDB" id="A0A438I1Z9"/>
<comment type="caution">
    <text evidence="2">The sequence shown here is derived from an EMBL/GenBank/DDBJ whole genome shotgun (WGS) entry which is preliminary data.</text>
</comment>
<evidence type="ECO:0000313" key="3">
    <source>
        <dbReference type="Proteomes" id="UP000288805"/>
    </source>
</evidence>
<organism evidence="2 3">
    <name type="scientific">Vitis vinifera</name>
    <name type="common">Grape</name>
    <dbReference type="NCBI Taxonomy" id="29760"/>
    <lineage>
        <taxon>Eukaryota</taxon>
        <taxon>Viridiplantae</taxon>
        <taxon>Streptophyta</taxon>
        <taxon>Embryophyta</taxon>
        <taxon>Tracheophyta</taxon>
        <taxon>Spermatophyta</taxon>
        <taxon>Magnoliopsida</taxon>
        <taxon>eudicotyledons</taxon>
        <taxon>Gunneridae</taxon>
        <taxon>Pentapetalae</taxon>
        <taxon>rosids</taxon>
        <taxon>Vitales</taxon>
        <taxon>Vitaceae</taxon>
        <taxon>Viteae</taxon>
        <taxon>Vitis</taxon>
    </lineage>
</organism>
<sequence length="165" mass="18203">MGNANGREEVANIRDDPTARSNGDSGARDIYAPNSTHPARVASSDSMGNTPPQSPGRSRSPLMFAPQIGMICNDITQLVNAVTPCVPVLKDMSFTYSIHVKFYRYCQLETCSMTLLTLEKGYDTSQSALLVQKLIGGVGLFEKEEKVWNMIKETKLQKKEPAEEE</sequence>
<name>A0A438I1Z9_VITVI</name>
<accession>A0A438I1Z9</accession>
<evidence type="ECO:0000313" key="2">
    <source>
        <dbReference type="EMBL" id="RVW90735.1"/>
    </source>
</evidence>
<feature type="region of interest" description="Disordered" evidence="1">
    <location>
        <begin position="1"/>
        <end position="60"/>
    </location>
</feature>
<reference evidence="2 3" key="1">
    <citation type="journal article" date="2018" name="PLoS Genet.">
        <title>Population sequencing reveals clonal diversity and ancestral inbreeding in the grapevine cultivar Chardonnay.</title>
        <authorList>
            <person name="Roach M.J."/>
            <person name="Johnson D.L."/>
            <person name="Bohlmann J."/>
            <person name="van Vuuren H.J."/>
            <person name="Jones S.J."/>
            <person name="Pretorius I.S."/>
            <person name="Schmidt S.A."/>
            <person name="Borneman A.R."/>
        </authorList>
    </citation>
    <scope>NUCLEOTIDE SEQUENCE [LARGE SCALE GENOMIC DNA]</scope>
    <source>
        <strain evidence="3">cv. Chardonnay</strain>
        <tissue evidence="2">Leaf</tissue>
    </source>
</reference>
<feature type="compositionally biased region" description="Polar residues" evidence="1">
    <location>
        <begin position="33"/>
        <end position="57"/>
    </location>
</feature>
<dbReference type="EMBL" id="QGNW01000152">
    <property type="protein sequence ID" value="RVW90735.1"/>
    <property type="molecule type" value="Genomic_DNA"/>
</dbReference>
<proteinExistence type="predicted"/>